<gene>
    <name evidence="6" type="ORF">Desgi_2382</name>
</gene>
<evidence type="ECO:0000256" key="4">
    <source>
        <dbReference type="ARBA" id="ARBA00022967"/>
    </source>
</evidence>
<dbReference type="FunFam" id="3.40.50.300:FF:000134">
    <property type="entry name" value="Iron-enterobactin ABC transporter ATP-binding protein"/>
    <property type="match status" value="1"/>
</dbReference>
<keyword evidence="7" id="KW-1185">Reference proteome</keyword>
<dbReference type="InterPro" id="IPR003439">
    <property type="entry name" value="ABC_transporter-like_ATP-bd"/>
</dbReference>
<evidence type="ECO:0000256" key="2">
    <source>
        <dbReference type="ARBA" id="ARBA00022741"/>
    </source>
</evidence>
<dbReference type="InterPro" id="IPR017871">
    <property type="entry name" value="ABC_transporter-like_CS"/>
</dbReference>
<reference evidence="6 7" key="1">
    <citation type="submission" date="2012-01" db="EMBL/GenBank/DDBJ databases">
        <title>Complete sequence of Desulfotomaculum gibsoniae DSM 7213.</title>
        <authorList>
            <consortium name="US DOE Joint Genome Institute"/>
            <person name="Lucas S."/>
            <person name="Han J."/>
            <person name="Lapidus A."/>
            <person name="Cheng J.-F."/>
            <person name="Goodwin L."/>
            <person name="Pitluck S."/>
            <person name="Peters L."/>
            <person name="Ovchinnikova G."/>
            <person name="Teshima H."/>
            <person name="Detter J.C."/>
            <person name="Han C."/>
            <person name="Tapia R."/>
            <person name="Land M."/>
            <person name="Hauser L."/>
            <person name="Kyrpides N."/>
            <person name="Ivanova N."/>
            <person name="Pagani I."/>
            <person name="Parshina S."/>
            <person name="Plugge C."/>
            <person name="Muyzer G."/>
            <person name="Kuever J."/>
            <person name="Ivanova A."/>
            <person name="Nazina T."/>
            <person name="Klenk H.-P."/>
            <person name="Brambilla E."/>
            <person name="Spring S."/>
            <person name="Stams A.F."/>
            <person name="Woyke T."/>
        </authorList>
    </citation>
    <scope>NUCLEOTIDE SEQUENCE [LARGE SCALE GENOMIC DNA]</scope>
    <source>
        <strain evidence="6 7">DSM 7213</strain>
    </source>
</reference>
<dbReference type="SMART" id="SM00382">
    <property type="entry name" value="AAA"/>
    <property type="match status" value="1"/>
</dbReference>
<dbReference type="InterPro" id="IPR003593">
    <property type="entry name" value="AAA+_ATPase"/>
</dbReference>
<evidence type="ECO:0000313" key="6">
    <source>
        <dbReference type="EMBL" id="AGL01796.1"/>
    </source>
</evidence>
<dbReference type="KEGG" id="dgi:Desgi_2382"/>
<dbReference type="STRING" id="767817.Desgi_2382"/>
<protein>
    <submittedName>
        <fullName evidence="6">ABC-type cobalamin/Fe3+-siderophore transport system, ATPase component</fullName>
    </submittedName>
</protein>
<keyword evidence="4" id="KW-1278">Translocase</keyword>
<dbReference type="EMBL" id="CP003273">
    <property type="protein sequence ID" value="AGL01796.1"/>
    <property type="molecule type" value="Genomic_DNA"/>
</dbReference>
<dbReference type="CDD" id="cd03214">
    <property type="entry name" value="ABC_Iron-Siderophores_B12_Hemin"/>
    <property type="match status" value="1"/>
</dbReference>
<evidence type="ECO:0000256" key="1">
    <source>
        <dbReference type="ARBA" id="ARBA00022448"/>
    </source>
</evidence>
<feature type="domain" description="ABC transporter" evidence="5">
    <location>
        <begin position="5"/>
        <end position="241"/>
    </location>
</feature>
<proteinExistence type="predicted"/>
<dbReference type="PANTHER" id="PTHR42794">
    <property type="entry name" value="HEMIN IMPORT ATP-BINDING PROTEIN HMUV"/>
    <property type="match status" value="1"/>
</dbReference>
<dbReference type="PROSITE" id="PS00211">
    <property type="entry name" value="ABC_TRANSPORTER_1"/>
    <property type="match status" value="1"/>
</dbReference>
<dbReference type="eggNOG" id="COG1120">
    <property type="taxonomic scope" value="Bacteria"/>
</dbReference>
<dbReference type="PROSITE" id="PS50893">
    <property type="entry name" value="ABC_TRANSPORTER_2"/>
    <property type="match status" value="1"/>
</dbReference>
<accession>R4KQ77</accession>
<dbReference type="OrthoDB" id="9799337at2"/>
<evidence type="ECO:0000313" key="7">
    <source>
        <dbReference type="Proteomes" id="UP000013520"/>
    </source>
</evidence>
<sequence>MHPQLEVEKLGFKYKGREVLKDISFAVECGGFVAIIGPNGSGKSTLLKNISTALTPRAGVVLIDQQNVDKMKPAELAKKIAVVPQETAAQFPFTVMETVLMGRMPHLRRFQGEGERDMAIARWAMQVTGTWPVKDRLITDISGGERQRVIVARALAQDPRVLLLDEPTAFLDLQHQLGLLELLQGLTRAGKLTVIAVLHDLNLAAQFSENVIMLHQAGIFVSGSPQEVLTPQNIRQVYGIEVIVAPNSLTGRFNIIPVSRSAPESKNNANCRVHIICGGGTGAHIMDKLVQYGYIVSCGVLNIGDSDWSKAKSLGLPLVEEAPFSSIKPATYQKNQALIDQADVVVLLPIPFGTGNLGNLQQARDAMQQGKTVILVGAEDISQRDYTGGQASEIYKEMARKGSDLNYPKLTALLRGQA</sequence>
<dbReference type="Gene3D" id="3.40.50.300">
    <property type="entry name" value="P-loop containing nucleotide triphosphate hydrolases"/>
    <property type="match status" value="1"/>
</dbReference>
<organism evidence="6 7">
    <name type="scientific">Desulfoscipio gibsoniae DSM 7213</name>
    <dbReference type="NCBI Taxonomy" id="767817"/>
    <lineage>
        <taxon>Bacteria</taxon>
        <taxon>Bacillati</taxon>
        <taxon>Bacillota</taxon>
        <taxon>Clostridia</taxon>
        <taxon>Eubacteriales</taxon>
        <taxon>Desulfallaceae</taxon>
        <taxon>Desulfoscipio</taxon>
    </lineage>
</organism>
<dbReference type="InterPro" id="IPR027417">
    <property type="entry name" value="P-loop_NTPase"/>
</dbReference>
<dbReference type="HOGENOM" id="CLU_000604_0_0_9"/>
<evidence type="ECO:0000259" key="5">
    <source>
        <dbReference type="PROSITE" id="PS50893"/>
    </source>
</evidence>
<keyword evidence="2" id="KW-0547">Nucleotide-binding</keyword>
<name>R4KQ77_9FIRM</name>
<dbReference type="GO" id="GO:0005524">
    <property type="term" value="F:ATP binding"/>
    <property type="evidence" value="ECO:0007669"/>
    <property type="project" value="UniProtKB-KW"/>
</dbReference>
<dbReference type="RefSeq" id="WP_006523038.1">
    <property type="nucleotide sequence ID" value="NC_021184.1"/>
</dbReference>
<dbReference type="Proteomes" id="UP000013520">
    <property type="component" value="Chromosome"/>
</dbReference>
<evidence type="ECO:0000256" key="3">
    <source>
        <dbReference type="ARBA" id="ARBA00022840"/>
    </source>
</evidence>
<dbReference type="PANTHER" id="PTHR42794:SF1">
    <property type="entry name" value="HEMIN IMPORT ATP-BINDING PROTEIN HMUV"/>
    <property type="match status" value="1"/>
</dbReference>
<dbReference type="SUPFAM" id="SSF52540">
    <property type="entry name" value="P-loop containing nucleoside triphosphate hydrolases"/>
    <property type="match status" value="1"/>
</dbReference>
<dbReference type="Pfam" id="PF00005">
    <property type="entry name" value="ABC_tran"/>
    <property type="match status" value="1"/>
</dbReference>
<keyword evidence="3" id="KW-0067">ATP-binding</keyword>
<dbReference type="AlphaFoldDB" id="R4KQ77"/>
<keyword evidence="1" id="KW-0813">Transport</keyword>
<dbReference type="GO" id="GO:0016887">
    <property type="term" value="F:ATP hydrolysis activity"/>
    <property type="evidence" value="ECO:0007669"/>
    <property type="project" value="InterPro"/>
</dbReference>